<evidence type="ECO:0000313" key="6">
    <source>
        <dbReference type="Proteomes" id="UP000534306"/>
    </source>
</evidence>
<keyword evidence="1" id="KW-0547">Nucleotide-binding</keyword>
<evidence type="ECO:0000313" key="5">
    <source>
        <dbReference type="EMBL" id="NOL39589.1"/>
    </source>
</evidence>
<dbReference type="PRINTS" id="PR00038">
    <property type="entry name" value="HTHLUXR"/>
</dbReference>
<dbReference type="SMART" id="SM00421">
    <property type="entry name" value="HTH_LUXR"/>
    <property type="match status" value="1"/>
</dbReference>
<dbReference type="Pfam" id="PF13191">
    <property type="entry name" value="AAA_16"/>
    <property type="match status" value="1"/>
</dbReference>
<accession>A0A7Y4NZ41</accession>
<sequence length="955" mass="102590">MAPTVISPVLVGRTDELAAFRTAYERSRSGESATVLISGEAGIGKSRLVTAATEQLPGDPLVLTGGCLELGADGAPWVPFVSVLRGLLREWGADRLRAELPADGTALAQWWPELALREVAGGQVRLYEEVLALLDRAARNRPVVVLIEDLQWSDASSRELFVYLARNLAHRAVLLVGTIRSGELAPGHPTRQLLRELGRRAEVTRLELGPLGRREIGALLAAIDQQPADPLISSEIYRRSGGNPLFAEALQDASTTSAADLGTLLLDRVADLSPAAQQLLVTVCVASRGVTDELLSEVIGESIDEPLRELLDRNQVALRDDQYVVRHDLIREAVYASLLPGERRRLHGRFARAIADRLRVSRRQATSFHTSTESAVLAVHWFAAGEPRPALPAAWGAARAARRQAAYDEELNLVGRILAAWSEVDDAAELLGVSRSEVLTAAVEAAHAAGQAVLGVDYATAALADLDPTTEPQLVAWVLGLKGLLSNRIDNTGLEELSAAVDLVAPGSADDVRSRLLSWTAFVQCIDDDRSGALTAAEEALDLAERVDDDGLRAAALLPLGWVESRAGATTAALARYDQARVLATRAGDHQVALTASQWAGLALVQAGRRAEAADATRAAQQEAERVGLARSRGSILAQNRAYALFYLGRWDEALDVVDDALADAPPPRYAAVLRFVIAQIILRRGESARAEHLIAETEQMFGARRPAAFQPILAGLRVRLATQRADLDSAHQILQTGVHRILTSGPVLQYEASWLLLAGAHYQQTATKPSPELAKLRHTLTPAAALWPTVAAALTSFDATTTNTEAAWQTATTAWRNLQDPYELAWTLTGAATAALAAGNKPSARDALTEAHSIATDLRAQPLLTHLTTLSTRAGLPTDRPTPPPFGLTARERVVLQVLSRGLSNAQIARELYVSTNTIATHVARILRKLDVASRTEAVAVAHTHNLTPTNQTE</sequence>
<dbReference type="EMBL" id="JABJRC010000001">
    <property type="protein sequence ID" value="NOL39589.1"/>
    <property type="molecule type" value="Genomic_DNA"/>
</dbReference>
<dbReference type="PANTHER" id="PTHR16305:SF35">
    <property type="entry name" value="TRANSCRIPTIONAL ACTIVATOR DOMAIN"/>
    <property type="match status" value="1"/>
</dbReference>
<dbReference type="Gene3D" id="1.25.40.10">
    <property type="entry name" value="Tetratricopeptide repeat domain"/>
    <property type="match status" value="1"/>
</dbReference>
<dbReference type="GO" id="GO:0006355">
    <property type="term" value="P:regulation of DNA-templated transcription"/>
    <property type="evidence" value="ECO:0007669"/>
    <property type="project" value="InterPro"/>
</dbReference>
<dbReference type="SUPFAM" id="SSF48452">
    <property type="entry name" value="TPR-like"/>
    <property type="match status" value="1"/>
</dbReference>
<organism evidence="5 6">
    <name type="scientific">Kribbella sandramycini</name>
    <dbReference type="NCBI Taxonomy" id="60450"/>
    <lineage>
        <taxon>Bacteria</taxon>
        <taxon>Bacillati</taxon>
        <taxon>Actinomycetota</taxon>
        <taxon>Actinomycetes</taxon>
        <taxon>Propionibacteriales</taxon>
        <taxon>Kribbellaceae</taxon>
        <taxon>Kribbella</taxon>
    </lineage>
</organism>
<dbReference type="InterPro" id="IPR027417">
    <property type="entry name" value="P-loop_NTPase"/>
</dbReference>
<keyword evidence="4" id="KW-0238">DNA-binding</keyword>
<dbReference type="GO" id="GO:0005737">
    <property type="term" value="C:cytoplasm"/>
    <property type="evidence" value="ECO:0007669"/>
    <property type="project" value="TreeGrafter"/>
</dbReference>
<reference evidence="5 6" key="1">
    <citation type="submission" date="2020-05" db="EMBL/GenBank/DDBJ databases">
        <title>Genome sequence of Kribbella sandramycini ATCC 39419.</title>
        <authorList>
            <person name="Maclea K.S."/>
            <person name="Fair J.L."/>
        </authorList>
    </citation>
    <scope>NUCLEOTIDE SEQUENCE [LARGE SCALE GENOMIC DNA]</scope>
    <source>
        <strain evidence="5 6">ATCC 39419</strain>
    </source>
</reference>
<dbReference type="InterPro" id="IPR011990">
    <property type="entry name" value="TPR-like_helical_dom_sf"/>
</dbReference>
<dbReference type="Proteomes" id="UP000534306">
    <property type="component" value="Unassembled WGS sequence"/>
</dbReference>
<keyword evidence="2" id="KW-0067">ATP-binding</keyword>
<dbReference type="InterPro" id="IPR016032">
    <property type="entry name" value="Sig_transdc_resp-reg_C-effctor"/>
</dbReference>
<dbReference type="GO" id="GO:0005524">
    <property type="term" value="F:ATP binding"/>
    <property type="evidence" value="ECO:0007669"/>
    <property type="project" value="UniProtKB-KW"/>
</dbReference>
<dbReference type="Gene3D" id="1.10.10.10">
    <property type="entry name" value="Winged helix-like DNA-binding domain superfamily/Winged helix DNA-binding domain"/>
    <property type="match status" value="1"/>
</dbReference>
<reference evidence="4 7" key="2">
    <citation type="submission" date="2020-08" db="EMBL/GenBank/DDBJ databases">
        <title>Sequencing the genomes of 1000 actinobacteria strains.</title>
        <authorList>
            <person name="Klenk H.-P."/>
        </authorList>
    </citation>
    <scope>NUCLEOTIDE SEQUENCE [LARGE SCALE GENOMIC DNA]</scope>
    <source>
        <strain evidence="4 7">DSM 15626</strain>
    </source>
</reference>
<dbReference type="AlphaFoldDB" id="A0A7Y4NZ41"/>
<proteinExistence type="predicted"/>
<protein>
    <submittedName>
        <fullName evidence="5">AAA family ATPase</fullName>
    </submittedName>
    <submittedName>
        <fullName evidence="4">DNA-binding NarL/FixJ family response regulator</fullName>
    </submittedName>
</protein>
<evidence type="ECO:0000259" key="3">
    <source>
        <dbReference type="PROSITE" id="PS50043"/>
    </source>
</evidence>
<dbReference type="CDD" id="cd06170">
    <property type="entry name" value="LuxR_C_like"/>
    <property type="match status" value="1"/>
</dbReference>
<gene>
    <name evidence="4" type="ORF">HNR71_003453</name>
    <name evidence="5" type="ORF">HPO96_04955</name>
</gene>
<dbReference type="SUPFAM" id="SSF52540">
    <property type="entry name" value="P-loop containing nucleoside triphosphate hydrolases"/>
    <property type="match status" value="1"/>
</dbReference>
<keyword evidence="6" id="KW-1185">Reference proteome</keyword>
<dbReference type="InterPro" id="IPR036388">
    <property type="entry name" value="WH-like_DNA-bd_sf"/>
</dbReference>
<dbReference type="PANTHER" id="PTHR16305">
    <property type="entry name" value="TESTICULAR SOLUBLE ADENYLYL CYCLASE"/>
    <property type="match status" value="1"/>
</dbReference>
<dbReference type="SUPFAM" id="SSF46894">
    <property type="entry name" value="C-terminal effector domain of the bipartite response regulators"/>
    <property type="match status" value="1"/>
</dbReference>
<evidence type="ECO:0000256" key="1">
    <source>
        <dbReference type="ARBA" id="ARBA00022741"/>
    </source>
</evidence>
<feature type="domain" description="HTH luxR-type" evidence="3">
    <location>
        <begin position="882"/>
        <end position="947"/>
    </location>
</feature>
<name>A0A7Y4NZ41_9ACTN</name>
<comment type="caution">
    <text evidence="5">The sequence shown here is derived from an EMBL/GenBank/DDBJ whole genome shotgun (WGS) entry which is preliminary data.</text>
</comment>
<evidence type="ECO:0000256" key="2">
    <source>
        <dbReference type="ARBA" id="ARBA00022840"/>
    </source>
</evidence>
<dbReference type="Pfam" id="PF00196">
    <property type="entry name" value="GerE"/>
    <property type="match status" value="1"/>
</dbReference>
<evidence type="ECO:0000313" key="4">
    <source>
        <dbReference type="EMBL" id="MBB6567816.1"/>
    </source>
</evidence>
<dbReference type="PROSITE" id="PS00622">
    <property type="entry name" value="HTH_LUXR_1"/>
    <property type="match status" value="1"/>
</dbReference>
<dbReference type="GO" id="GO:0004016">
    <property type="term" value="F:adenylate cyclase activity"/>
    <property type="evidence" value="ECO:0007669"/>
    <property type="project" value="TreeGrafter"/>
</dbReference>
<dbReference type="EMBL" id="JACHKF010000001">
    <property type="protein sequence ID" value="MBB6567816.1"/>
    <property type="molecule type" value="Genomic_DNA"/>
</dbReference>
<dbReference type="InterPro" id="IPR000792">
    <property type="entry name" value="Tscrpt_reg_LuxR_C"/>
</dbReference>
<evidence type="ECO:0000313" key="7">
    <source>
        <dbReference type="Proteomes" id="UP000553957"/>
    </source>
</evidence>
<dbReference type="RefSeq" id="WP_171671351.1">
    <property type="nucleotide sequence ID" value="NZ_BAAAGT010000003.1"/>
</dbReference>
<dbReference type="InterPro" id="IPR041664">
    <property type="entry name" value="AAA_16"/>
</dbReference>
<dbReference type="Proteomes" id="UP000553957">
    <property type="component" value="Unassembled WGS sequence"/>
</dbReference>
<dbReference type="GO" id="GO:0003677">
    <property type="term" value="F:DNA binding"/>
    <property type="evidence" value="ECO:0007669"/>
    <property type="project" value="UniProtKB-KW"/>
</dbReference>
<dbReference type="PROSITE" id="PS50043">
    <property type="entry name" value="HTH_LUXR_2"/>
    <property type="match status" value="1"/>
</dbReference>